<dbReference type="AlphaFoldDB" id="A0A9D4G9K0"/>
<sequence length="229" mass="26127">MRRLIWVYAVYQCLFLDARHKWVNNKQLVISRFRTIKRDISLTRTNILANKSVSSEEESTNQNQFTNEHLERPQMATFPRAQSSMRRPTMVPVNQIMDVSAHNLSLAEHSHTIPRAHPGQISVYNKHGWHEGFADRSFYDNTTDIYPESSTTTRSTGPFITESAKSPSNGGVGVVSPFAINRNGPYIVDGRANEGYNGTMGRVHYANDPQQEWHQNECMSDNEPDLVLF</sequence>
<gene>
    <name evidence="2" type="ORF">DPMN_138324</name>
</gene>
<reference evidence="2" key="2">
    <citation type="submission" date="2020-11" db="EMBL/GenBank/DDBJ databases">
        <authorList>
            <person name="McCartney M.A."/>
            <person name="Auch B."/>
            <person name="Kono T."/>
            <person name="Mallez S."/>
            <person name="Becker A."/>
            <person name="Gohl D.M."/>
            <person name="Silverstein K.A.T."/>
            <person name="Koren S."/>
            <person name="Bechman K.B."/>
            <person name="Herman A."/>
            <person name="Abrahante J.E."/>
            <person name="Garbe J."/>
        </authorList>
    </citation>
    <scope>NUCLEOTIDE SEQUENCE</scope>
    <source>
        <strain evidence="2">Duluth1</strain>
        <tissue evidence="2">Whole animal</tissue>
    </source>
</reference>
<name>A0A9D4G9K0_DREPO</name>
<dbReference type="Proteomes" id="UP000828390">
    <property type="component" value="Unassembled WGS sequence"/>
</dbReference>
<feature type="region of interest" description="Disordered" evidence="1">
    <location>
        <begin position="149"/>
        <end position="168"/>
    </location>
</feature>
<proteinExistence type="predicted"/>
<evidence type="ECO:0000313" key="3">
    <source>
        <dbReference type="Proteomes" id="UP000828390"/>
    </source>
</evidence>
<evidence type="ECO:0000256" key="1">
    <source>
        <dbReference type="SAM" id="MobiDB-lite"/>
    </source>
</evidence>
<reference evidence="2" key="1">
    <citation type="journal article" date="2019" name="bioRxiv">
        <title>The Genome of the Zebra Mussel, Dreissena polymorpha: A Resource for Invasive Species Research.</title>
        <authorList>
            <person name="McCartney M.A."/>
            <person name="Auch B."/>
            <person name="Kono T."/>
            <person name="Mallez S."/>
            <person name="Zhang Y."/>
            <person name="Obille A."/>
            <person name="Becker A."/>
            <person name="Abrahante J.E."/>
            <person name="Garbe J."/>
            <person name="Badalamenti J.P."/>
            <person name="Herman A."/>
            <person name="Mangelson H."/>
            <person name="Liachko I."/>
            <person name="Sullivan S."/>
            <person name="Sone E.D."/>
            <person name="Koren S."/>
            <person name="Silverstein K.A.T."/>
            <person name="Beckman K.B."/>
            <person name="Gohl D.M."/>
        </authorList>
    </citation>
    <scope>NUCLEOTIDE SEQUENCE</scope>
    <source>
        <strain evidence="2">Duluth1</strain>
        <tissue evidence="2">Whole animal</tissue>
    </source>
</reference>
<organism evidence="2 3">
    <name type="scientific">Dreissena polymorpha</name>
    <name type="common">Zebra mussel</name>
    <name type="synonym">Mytilus polymorpha</name>
    <dbReference type="NCBI Taxonomy" id="45954"/>
    <lineage>
        <taxon>Eukaryota</taxon>
        <taxon>Metazoa</taxon>
        <taxon>Spiralia</taxon>
        <taxon>Lophotrochozoa</taxon>
        <taxon>Mollusca</taxon>
        <taxon>Bivalvia</taxon>
        <taxon>Autobranchia</taxon>
        <taxon>Heteroconchia</taxon>
        <taxon>Euheterodonta</taxon>
        <taxon>Imparidentia</taxon>
        <taxon>Neoheterodontei</taxon>
        <taxon>Myida</taxon>
        <taxon>Dreissenoidea</taxon>
        <taxon>Dreissenidae</taxon>
        <taxon>Dreissena</taxon>
    </lineage>
</organism>
<keyword evidence="3" id="KW-1185">Reference proteome</keyword>
<dbReference type="EMBL" id="JAIWYP010000006">
    <property type="protein sequence ID" value="KAH3809942.1"/>
    <property type="molecule type" value="Genomic_DNA"/>
</dbReference>
<protein>
    <submittedName>
        <fullName evidence="2">Uncharacterized protein</fullName>
    </submittedName>
</protein>
<feature type="region of interest" description="Disordered" evidence="1">
    <location>
        <begin position="52"/>
        <end position="72"/>
    </location>
</feature>
<evidence type="ECO:0000313" key="2">
    <source>
        <dbReference type="EMBL" id="KAH3809942.1"/>
    </source>
</evidence>
<accession>A0A9D4G9K0</accession>
<comment type="caution">
    <text evidence="2">The sequence shown here is derived from an EMBL/GenBank/DDBJ whole genome shotgun (WGS) entry which is preliminary data.</text>
</comment>